<evidence type="ECO:0000259" key="1">
    <source>
        <dbReference type="Pfam" id="PF09643"/>
    </source>
</evidence>
<sequence length="137" mass="15647">MRMREYKFAGKSVESGLWVYGRVFKINETGDHFITPFDSKIFEGTINYEYYFQLKCIKVIPESVGQYTGLKDINGTKIYEGDIVIAKSKGSDTAHTIVVSWIETEACYNISPGYQMCVIKYEVIGNKCDNPELLEVE</sequence>
<dbReference type="InterPro" id="IPR023385">
    <property type="entry name" value="YopX-like_C"/>
</dbReference>
<dbReference type="AlphaFoldDB" id="A0A5R8Q8N1"/>
<comment type="caution">
    <text evidence="2">The sequence shown here is derived from an EMBL/GenBank/DDBJ whole genome shotgun (WGS) entry which is preliminary data.</text>
</comment>
<proteinExistence type="predicted"/>
<evidence type="ECO:0000313" key="3">
    <source>
        <dbReference type="Proteomes" id="UP000306912"/>
    </source>
</evidence>
<dbReference type="InParanoid" id="A0A5R8Q8N1"/>
<dbReference type="InterPro" id="IPR019096">
    <property type="entry name" value="YopX_protein"/>
</dbReference>
<dbReference type="EMBL" id="VBWP01000009">
    <property type="protein sequence ID" value="TLG72068.1"/>
    <property type="molecule type" value="Genomic_DNA"/>
</dbReference>
<reference evidence="2 3" key="1">
    <citation type="submission" date="2019-05" db="EMBL/GenBank/DDBJ databases">
        <title>Culicoidintestinum kansasii gen. nov., sp. nov. from the gastrointestinal tract of the biting midge, Culicoides sonorensis.</title>
        <authorList>
            <person name="Neupane S."/>
            <person name="Ghosh A."/>
            <person name="Gunther S."/>
            <person name="Martin K."/>
            <person name="Zurek L."/>
        </authorList>
    </citation>
    <scope>NUCLEOTIDE SEQUENCE [LARGE SCALE GENOMIC DNA]</scope>
    <source>
        <strain evidence="2 3">CS-1</strain>
    </source>
</reference>
<dbReference type="Pfam" id="PF09643">
    <property type="entry name" value="YopX"/>
    <property type="match status" value="1"/>
</dbReference>
<gene>
    <name evidence="2" type="ORF">FEZ08_09555</name>
</gene>
<dbReference type="Proteomes" id="UP000306912">
    <property type="component" value="Unassembled WGS sequence"/>
</dbReference>
<feature type="domain" description="YopX protein" evidence="1">
    <location>
        <begin position="35"/>
        <end position="135"/>
    </location>
</feature>
<accession>A0A5R8Q8N1</accession>
<protein>
    <recommendedName>
        <fullName evidence="1">YopX protein domain-containing protein</fullName>
    </recommendedName>
</protein>
<name>A0A5R8Q8N1_9FIRM</name>
<evidence type="ECO:0000313" key="2">
    <source>
        <dbReference type="EMBL" id="TLG72068.1"/>
    </source>
</evidence>
<organism evidence="2 3">
    <name type="scientific">Culicoidibacter larvae</name>
    <dbReference type="NCBI Taxonomy" id="2579976"/>
    <lineage>
        <taxon>Bacteria</taxon>
        <taxon>Bacillati</taxon>
        <taxon>Bacillota</taxon>
        <taxon>Culicoidibacteria</taxon>
        <taxon>Culicoidibacterales</taxon>
        <taxon>Culicoidibacteraceae</taxon>
        <taxon>Culicoidibacter</taxon>
    </lineage>
</organism>
<dbReference type="SUPFAM" id="SSF159006">
    <property type="entry name" value="YopX-like"/>
    <property type="match status" value="1"/>
</dbReference>
<keyword evidence="3" id="KW-1185">Reference proteome</keyword>
<dbReference type="Gene3D" id="2.30.30.290">
    <property type="entry name" value="YopX-like domains"/>
    <property type="match status" value="1"/>
</dbReference>
<dbReference type="OrthoDB" id="1809393at2"/>